<evidence type="ECO:0000256" key="1">
    <source>
        <dbReference type="SAM" id="MobiDB-lite"/>
    </source>
</evidence>
<reference evidence="3" key="1">
    <citation type="journal article" date="2015" name="Genome Announc.">
        <title>Draft genome sequence of the fungus Penicillium brasilianum MG11.</title>
        <authorList>
            <person name="Horn F."/>
            <person name="Linde J."/>
            <person name="Mattern D.J."/>
            <person name="Walther G."/>
            <person name="Guthke R."/>
            <person name="Brakhage A.A."/>
            <person name="Valiante V."/>
        </authorList>
    </citation>
    <scope>NUCLEOTIDE SEQUENCE [LARGE SCALE GENOMIC DNA]</scope>
    <source>
        <strain evidence="3">MG11</strain>
    </source>
</reference>
<evidence type="ECO:0000313" key="2">
    <source>
        <dbReference type="EMBL" id="CEJ58550.1"/>
    </source>
</evidence>
<dbReference type="OrthoDB" id="5397682at2759"/>
<keyword evidence="3" id="KW-1185">Reference proteome</keyword>
<protein>
    <recommendedName>
        <fullName evidence="4">Glycosyltransferase 2</fullName>
    </recommendedName>
</protein>
<accession>A0A0F7TT08</accession>
<feature type="region of interest" description="Disordered" evidence="1">
    <location>
        <begin position="1"/>
        <end position="26"/>
    </location>
</feature>
<gene>
    <name evidence="2" type="ORF">PMG11_07204</name>
</gene>
<evidence type="ECO:0000313" key="3">
    <source>
        <dbReference type="Proteomes" id="UP000042958"/>
    </source>
</evidence>
<name>A0A0F7TT08_PENBI</name>
<feature type="compositionally biased region" description="Polar residues" evidence="1">
    <location>
        <begin position="438"/>
        <end position="454"/>
    </location>
</feature>
<dbReference type="STRING" id="104259.A0A0F7TT08"/>
<organism evidence="2 3">
    <name type="scientific">Penicillium brasilianum</name>
    <dbReference type="NCBI Taxonomy" id="104259"/>
    <lineage>
        <taxon>Eukaryota</taxon>
        <taxon>Fungi</taxon>
        <taxon>Dikarya</taxon>
        <taxon>Ascomycota</taxon>
        <taxon>Pezizomycotina</taxon>
        <taxon>Eurotiomycetes</taxon>
        <taxon>Eurotiomycetidae</taxon>
        <taxon>Eurotiales</taxon>
        <taxon>Aspergillaceae</taxon>
        <taxon>Penicillium</taxon>
    </lineage>
</organism>
<dbReference type="PANTHER" id="PTHR33604:SF3">
    <property type="entry name" value="OSJNBA0004B13.7 PROTEIN"/>
    <property type="match status" value="1"/>
</dbReference>
<dbReference type="PANTHER" id="PTHR33604">
    <property type="entry name" value="OSJNBA0004B13.7 PROTEIN"/>
    <property type="match status" value="1"/>
</dbReference>
<sequence>MAPTKMPLRADEELGKKDDDHRIPDPTGFRLLQNSRIHRPRRLIAVLATLLLLYEFFKHMPTDLTPAAERYNPKIAALKKQNPTPPLASVHSPTPPKVYISQEVNIDHKEQAEQASYDGKIHFYELAQSLPRTQWPATLASEVVLFAAASLRSVSDMLPLACGMAAKRVNHVHFVLMGKEEVSIDGIKQVNGISDHECPITWHDSRPDHAPESTHDRLERSVAGGFEILQAFIVPEVMITQSRDWETSFFWNGINTHKRASNTPHIALPAPSINLMWMAHIDSTALRVWNDVHVDLVVHASESSSSLIRLIRSLDAADYLGIEPRLTIELPPWVGADLLESLQSLNGLSQLKGRITLRRRIQPHDMDPVESSLRTVESFYPLDPKVSHLLLLSPQTELAPSFYHYLIYSLLSHKHSARAQRGASRLLGISLELPSVKPTSESEAFTPPAQQSADPTRDSKQENIPSFLWQMPNSNAALYFGDKWAEFHSFLSSRLAIPETTVDIASRDKLLSNKYPAFMEYLLEMIRAKGYYMIYTSFPGHTAALLATIHTDLYHPPEESAHGTHPKLPNVIGGLSAEKPLDRAHTLMPLLDTFELGQPLLESIPLLSYDAEPLTEEMFQMQTMDYANDFRTRYGNCSQGEDFVDDPSAHLFCLEV</sequence>
<dbReference type="Proteomes" id="UP000042958">
    <property type="component" value="Unassembled WGS sequence"/>
</dbReference>
<evidence type="ECO:0008006" key="4">
    <source>
        <dbReference type="Google" id="ProtNLM"/>
    </source>
</evidence>
<dbReference type="EMBL" id="CDHK01000006">
    <property type="protein sequence ID" value="CEJ58550.1"/>
    <property type="molecule type" value="Genomic_DNA"/>
</dbReference>
<dbReference type="AlphaFoldDB" id="A0A0F7TT08"/>
<feature type="region of interest" description="Disordered" evidence="1">
    <location>
        <begin position="438"/>
        <end position="460"/>
    </location>
</feature>
<proteinExistence type="predicted"/>
<feature type="compositionally biased region" description="Basic and acidic residues" evidence="1">
    <location>
        <begin position="8"/>
        <end position="24"/>
    </location>
</feature>